<accession>A0ABQ1PGS5</accession>
<evidence type="ECO:0000313" key="2">
    <source>
        <dbReference type="Proteomes" id="UP000597301"/>
    </source>
</evidence>
<sequence>MDAPSERWLRQMQALGRLMKGAQFSDQNEGLEVKKFESMQHRIVALKSWIHNQNTLMHKTDL</sequence>
<organism evidence="1 2">
    <name type="scientific">Vreelandella lutescens</name>
    <dbReference type="NCBI Taxonomy" id="1602943"/>
    <lineage>
        <taxon>Bacteria</taxon>
        <taxon>Pseudomonadati</taxon>
        <taxon>Pseudomonadota</taxon>
        <taxon>Gammaproteobacteria</taxon>
        <taxon>Oceanospirillales</taxon>
        <taxon>Halomonadaceae</taxon>
        <taxon>Vreelandella</taxon>
    </lineage>
</organism>
<dbReference type="Proteomes" id="UP000597301">
    <property type="component" value="Unassembled WGS sequence"/>
</dbReference>
<proteinExistence type="predicted"/>
<keyword evidence="2" id="KW-1185">Reference proteome</keyword>
<protein>
    <submittedName>
        <fullName evidence="1">Uncharacterized protein</fullName>
    </submittedName>
</protein>
<dbReference type="EMBL" id="BMHM01000006">
    <property type="protein sequence ID" value="GGC96912.1"/>
    <property type="molecule type" value="Genomic_DNA"/>
</dbReference>
<reference evidence="2" key="1">
    <citation type="journal article" date="2019" name="Int. J. Syst. Evol. Microbiol.">
        <title>The Global Catalogue of Microorganisms (GCM) 10K type strain sequencing project: providing services to taxonomists for standard genome sequencing and annotation.</title>
        <authorList>
            <consortium name="The Broad Institute Genomics Platform"/>
            <consortium name="The Broad Institute Genome Sequencing Center for Infectious Disease"/>
            <person name="Wu L."/>
            <person name="Ma J."/>
        </authorList>
    </citation>
    <scope>NUCLEOTIDE SEQUENCE [LARGE SCALE GENOMIC DNA]</scope>
    <source>
        <strain evidence="2">CGMCC 1.15122</strain>
    </source>
</reference>
<name>A0ABQ1PGS5_9GAMM</name>
<comment type="caution">
    <text evidence="1">The sequence shown here is derived from an EMBL/GenBank/DDBJ whole genome shotgun (WGS) entry which is preliminary data.</text>
</comment>
<evidence type="ECO:0000313" key="1">
    <source>
        <dbReference type="EMBL" id="GGC96912.1"/>
    </source>
</evidence>
<gene>
    <name evidence="1" type="ORF">GCM10011382_29270</name>
</gene>